<dbReference type="Pfam" id="PF18998">
    <property type="entry name" value="Flg_new_2"/>
    <property type="match status" value="1"/>
</dbReference>
<keyword evidence="2" id="KW-0677">Repeat</keyword>
<dbReference type="PROSITE" id="PS51272">
    <property type="entry name" value="SLH"/>
    <property type="match status" value="3"/>
</dbReference>
<reference evidence="4" key="1">
    <citation type="submission" date="2022-06" db="EMBL/GenBank/DDBJ databases">
        <title>Isolation of gut microbiota from human fecal samples.</title>
        <authorList>
            <person name="Pamer E.G."/>
            <person name="Barat B."/>
            <person name="Waligurski E."/>
            <person name="Medina S."/>
            <person name="Paddock L."/>
            <person name="Mostad J."/>
        </authorList>
    </citation>
    <scope>NUCLEOTIDE SEQUENCE</scope>
    <source>
        <strain evidence="4">DFI.9.91</strain>
    </source>
</reference>
<sequence>TYSYDNSVPAEVMATLPTNSYTYSVGQMVTTAAKPEDVTVGDYVWKFQTWQLNGVDVAPNTQVGMVQGGLTFTGIWTREAVKPAEYGVTYRYDNSVPAVVMATLPTNSYTYSVGQKVTTAAKPEDVTVGDYVWKFQTWQLNGVDVAPNTQIEMVQGGLTFTGVWTREAVKPAEYGVTYRYDNSVPAVVMATLPTNSYTYSVGQKVTTAAKPEDVTVGDYIWKFQTWQLNGVDVAPNTQIEMVQGGLTFTGIWTREAMMPAEYGVTYSYDNSVPAVVMATLPTNSYTYSVGQKVTTAAKPEDVTVGDYIWKFQTWQLNGVDVAPNTQIEMVQGGLTFTGIWTREAMKPAEYGVTYSYDNSVPAEVMATLPTNNYTYSVGQKVTTAAKPKDVTVGDYVWKFQTWQLNGVDVAPNTQIEMVQGGLTFTGIWTREAMKPAEYTVTFDANGGSVSPASAITGTDGRLSDLPTPTRSGSYSFDGWYTAVSGGEKVTTSTVFTENSTIYAHWTRTGGGSSGGSHSGGSTSYAITVADAENGSATASRKSASKGTTITVTATPDKGYELDTLKVTDKNGDKVKLTEKNGKYTFTMPASAVTVKATFTKTAENPFTDVNDDAYYKDAVIWAVENGITKGISGTMFSPDAACTRAQAVTFLWRAAGSPSPKSGAMPFGDVAADAYYHDAVLWAVENGITKGTSDTTFSPDSKCTRAQIVTFLWRAQKSPAVASVNVFTDVAADAYYADAVNWAVANGITSGTSAATFSPNADCTRAQIVTFLYRSHNG</sequence>
<dbReference type="RefSeq" id="WP_256304104.1">
    <property type="nucleotide sequence ID" value="NZ_JANFYS010000019.1"/>
</dbReference>
<feature type="domain" description="SLH" evidence="3">
    <location>
        <begin position="602"/>
        <end position="665"/>
    </location>
</feature>
<feature type="domain" description="SLH" evidence="3">
    <location>
        <begin position="723"/>
        <end position="778"/>
    </location>
</feature>
<dbReference type="Pfam" id="PF18655">
    <property type="entry name" value="SHIRT"/>
    <property type="match status" value="5"/>
</dbReference>
<gene>
    <name evidence="4" type="ORF">NE579_09710</name>
</gene>
<dbReference type="InterPro" id="IPR013378">
    <property type="entry name" value="InlB-like_B-rpt"/>
</dbReference>
<dbReference type="InterPro" id="IPR044060">
    <property type="entry name" value="Bacterial_rp_domain"/>
</dbReference>
<dbReference type="InterPro" id="IPR042229">
    <property type="entry name" value="Listeria/Bacterioides_rpt_sf"/>
</dbReference>
<accession>A0AAW5JN53</accession>
<dbReference type="AlphaFoldDB" id="A0AAW5JN53"/>
<feature type="non-terminal residue" evidence="4">
    <location>
        <position position="1"/>
    </location>
</feature>
<name>A0AAW5JN53_9FIRM</name>
<feature type="domain" description="SLH" evidence="3">
    <location>
        <begin position="666"/>
        <end position="722"/>
    </location>
</feature>
<dbReference type="Pfam" id="PF09479">
    <property type="entry name" value="Flg_new"/>
    <property type="match status" value="1"/>
</dbReference>
<protein>
    <submittedName>
        <fullName evidence="4">S-layer homology domain-containing protein</fullName>
    </submittedName>
</protein>
<dbReference type="Proteomes" id="UP001204562">
    <property type="component" value="Unassembled WGS sequence"/>
</dbReference>
<dbReference type="EMBL" id="JANFYS010000019">
    <property type="protein sequence ID" value="MCQ4770738.1"/>
    <property type="molecule type" value="Genomic_DNA"/>
</dbReference>
<evidence type="ECO:0000259" key="3">
    <source>
        <dbReference type="PROSITE" id="PS51272"/>
    </source>
</evidence>
<dbReference type="InterPro" id="IPR041030">
    <property type="entry name" value="SHIRT"/>
</dbReference>
<evidence type="ECO:0000256" key="2">
    <source>
        <dbReference type="ARBA" id="ARBA00022737"/>
    </source>
</evidence>
<evidence type="ECO:0000256" key="1">
    <source>
        <dbReference type="ARBA" id="ARBA00004196"/>
    </source>
</evidence>
<comment type="caution">
    <text evidence="4">The sequence shown here is derived from an EMBL/GenBank/DDBJ whole genome shotgun (WGS) entry which is preliminary data.</text>
</comment>
<evidence type="ECO:0000313" key="5">
    <source>
        <dbReference type="Proteomes" id="UP001204562"/>
    </source>
</evidence>
<evidence type="ECO:0000313" key="4">
    <source>
        <dbReference type="EMBL" id="MCQ4770738.1"/>
    </source>
</evidence>
<comment type="subcellular location">
    <subcellularLocation>
        <location evidence="1">Cell envelope</location>
    </subcellularLocation>
</comment>
<proteinExistence type="predicted"/>
<dbReference type="Pfam" id="PF00395">
    <property type="entry name" value="SLH"/>
    <property type="match status" value="3"/>
</dbReference>
<dbReference type="InterPro" id="IPR001119">
    <property type="entry name" value="SLH_dom"/>
</dbReference>
<dbReference type="GO" id="GO:0030313">
    <property type="term" value="C:cell envelope"/>
    <property type="evidence" value="ECO:0007669"/>
    <property type="project" value="UniProtKB-SubCell"/>
</dbReference>
<dbReference type="Gene3D" id="2.60.40.4270">
    <property type="entry name" value="Listeria-Bacteroides repeat domain"/>
    <property type="match status" value="1"/>
</dbReference>
<organism evidence="4 5">
    <name type="scientific">Intestinimonas massiliensis</name>
    <name type="common">ex Afouda et al. 2020</name>
    <dbReference type="NCBI Taxonomy" id="1673721"/>
    <lineage>
        <taxon>Bacteria</taxon>
        <taxon>Bacillati</taxon>
        <taxon>Bacillota</taxon>
        <taxon>Clostridia</taxon>
        <taxon>Eubacteriales</taxon>
        <taxon>Intestinimonas</taxon>
    </lineage>
</organism>